<dbReference type="PIR" id="E75589">
    <property type="entry name" value="E75589"/>
</dbReference>
<dbReference type="SUPFAM" id="SSF159501">
    <property type="entry name" value="EreA/ChaN-like"/>
    <property type="match status" value="1"/>
</dbReference>
<proteinExistence type="predicted"/>
<evidence type="ECO:0000313" key="1">
    <source>
        <dbReference type="EMBL" id="BAA21375.1"/>
    </source>
</evidence>
<dbReference type="InterPro" id="IPR014622">
    <property type="entry name" value="UCP036794_erythomycin"/>
</dbReference>
<dbReference type="CDD" id="cd14728">
    <property type="entry name" value="Ere-like"/>
    <property type="match status" value="1"/>
</dbReference>
<dbReference type="GO" id="GO:0046677">
    <property type="term" value="P:response to antibiotic"/>
    <property type="evidence" value="ECO:0007669"/>
    <property type="project" value="InterPro"/>
</dbReference>
<dbReference type="PIRSF" id="PIRSF036794">
    <property type="entry name" value="UCP_erythr_ester"/>
    <property type="match status" value="1"/>
</dbReference>
<dbReference type="Pfam" id="PF05139">
    <property type="entry name" value="Erythro_esteras"/>
    <property type="match status" value="1"/>
</dbReference>
<dbReference type="GeneID" id="69519231"/>
<dbReference type="PANTHER" id="PTHR31299:SF0">
    <property type="entry name" value="ESTERASE, PUTATIVE (AFU_ORTHOLOGUE AFUA_1G05850)-RELATED"/>
    <property type="match status" value="1"/>
</dbReference>
<dbReference type="AlphaFoldDB" id="O32505"/>
<sequence length="383" mass="42114">MTKIFAKEWNMSDPGRALASFFATLPTRPQLLALGEPNHTDDAFPAQRNRLFRTLVEEYGFRSIALESDILAGQRVNAYVTGGADDLEEVMRTGFSHDFGRRAANRELVGWLRDFNAGRSADEQVHFYGFDPPMENLWAASPRASLLTLHALLARQVPALPVSAATIERLCGDDARWANPAAGMDAAQSIGHSDEARQLRVLTDDLLHRLETGAPGLAEQPDFWEAQLAARTAAGLLRYHAVMADPAPDRIARMLAARDLLMAGHLLAIAEREQRCGPTLVFAHNLHLQRPLSRMKMGAQKIGAQTLDWWGAGAHVSRRLGERYAFIASYPGAAEETFLVPSSELTEAAATQLSVRDDGQPYSFPFKLSDLPFLNGALLVGQF</sequence>
<accession>O32505</accession>
<reference evidence="1" key="2">
    <citation type="submission" date="1997-04" db="EMBL/GenBank/DDBJ databases">
        <title>Isolation and characterization of pprA, a novel Deinococcus radiodurans gene involved in DNA repair.</title>
        <authorList>
            <person name="Narumi I."/>
            <person name="Du Z."/>
            <person name="Alatas Z."/>
            <person name="Kitayama S."/>
            <person name="Watanabe H."/>
        </authorList>
    </citation>
    <scope>NUCLEOTIDE SEQUENCE</scope>
    <source>
        <strain evidence="1">KD8301</strain>
    </source>
</reference>
<dbReference type="InterPro" id="IPR007815">
    <property type="entry name" value="Emycin_Estase"/>
</dbReference>
<dbReference type="InterPro" id="IPR052036">
    <property type="entry name" value="Hydrolase/PRTase-associated"/>
</dbReference>
<dbReference type="DNASU" id="1798044"/>
<dbReference type="Gene3D" id="3.30.1870.10">
    <property type="entry name" value="EreA-like, domain 2"/>
    <property type="match status" value="1"/>
</dbReference>
<reference evidence="1" key="1">
    <citation type="submission" date="1997-04" db="EMBL/GenBank/DDBJ databases">
        <title>Cloning, sequencing and expression of the lexA-like gene of Deinococcus radiodurans.</title>
        <authorList>
            <person name="Narumi I."/>
            <person name="Kong X."/>
            <person name="Du Z."/>
            <person name="Cherdchu K."/>
            <person name="Kitayama S."/>
            <person name="Watanabe H."/>
        </authorList>
    </citation>
    <scope>NUCLEOTIDE SEQUENCE</scope>
    <source>
        <strain evidence="1">KD8301</strain>
    </source>
</reference>
<dbReference type="EMBL" id="AB003475">
    <property type="protein sequence ID" value="BAA21375.1"/>
    <property type="molecule type" value="Genomic_DNA"/>
</dbReference>
<name>O32505_DEIRD</name>
<organism evidence="1">
    <name type="scientific">Deinococcus radiodurans</name>
    <dbReference type="NCBI Taxonomy" id="1299"/>
    <lineage>
        <taxon>Bacteria</taxon>
        <taxon>Thermotogati</taxon>
        <taxon>Deinococcota</taxon>
        <taxon>Deinococci</taxon>
        <taxon>Deinococcales</taxon>
        <taxon>Deinococcaceae</taxon>
        <taxon>Deinococcus</taxon>
    </lineage>
</organism>
<gene>
    <name evidence="1" type="primary">orf144c</name>
</gene>
<dbReference type="SMR" id="O32505"/>
<protein>
    <submittedName>
        <fullName evidence="1">Orf144c protein</fullName>
    </submittedName>
</protein>
<dbReference type="PANTHER" id="PTHR31299">
    <property type="entry name" value="ESTERASE, PUTATIVE (AFU_ORTHOLOGUE AFUA_1G05850)-RELATED"/>
    <property type="match status" value="1"/>
</dbReference>
<dbReference type="OMA" id="LEWWSAG"/>
<dbReference type="RefSeq" id="WP_010889604.1">
    <property type="nucleotide sequence ID" value="NZ_CBCRWM010000010.1"/>
</dbReference>